<name>A0A6V7U2S6_MELEN</name>
<sequence length="138" mass="15832">MPNQKQMTLEECWLKAKQKNIDKNIQTDNILTDICPWYFFHAKQGSTDIKNGLFRNQHTGEILLPGIDRIPKTFWICMTGEQVKIFSKIEDMKKEEEEEEVVNGSIIDSGASSPVHNWTNDETPSSPAPSPDVPMYYI</sequence>
<feature type="region of interest" description="Disordered" evidence="1">
    <location>
        <begin position="101"/>
        <end position="138"/>
    </location>
</feature>
<evidence type="ECO:0000256" key="1">
    <source>
        <dbReference type="SAM" id="MobiDB-lite"/>
    </source>
</evidence>
<comment type="caution">
    <text evidence="2">The sequence shown here is derived from an EMBL/GenBank/DDBJ whole genome shotgun (WGS) entry which is preliminary data.</text>
</comment>
<reference evidence="2 3" key="1">
    <citation type="submission" date="2020-08" db="EMBL/GenBank/DDBJ databases">
        <authorList>
            <person name="Koutsovoulos G."/>
            <person name="Danchin GJ E."/>
        </authorList>
    </citation>
    <scope>NUCLEOTIDE SEQUENCE [LARGE SCALE GENOMIC DNA]</scope>
</reference>
<dbReference type="Proteomes" id="UP000580250">
    <property type="component" value="Unassembled WGS sequence"/>
</dbReference>
<accession>A0A6V7U2S6</accession>
<dbReference type="EMBL" id="CAJEWN010000028">
    <property type="protein sequence ID" value="CAD2141904.1"/>
    <property type="molecule type" value="Genomic_DNA"/>
</dbReference>
<feature type="compositionally biased region" description="Polar residues" evidence="1">
    <location>
        <begin position="110"/>
        <end position="125"/>
    </location>
</feature>
<gene>
    <name evidence="2" type="ORF">MENT_LOCUS7021</name>
</gene>
<evidence type="ECO:0000313" key="3">
    <source>
        <dbReference type="Proteomes" id="UP000580250"/>
    </source>
</evidence>
<organism evidence="2 3">
    <name type="scientific">Meloidogyne enterolobii</name>
    <name type="common">Root-knot nematode worm</name>
    <name type="synonym">Meloidogyne mayaguensis</name>
    <dbReference type="NCBI Taxonomy" id="390850"/>
    <lineage>
        <taxon>Eukaryota</taxon>
        <taxon>Metazoa</taxon>
        <taxon>Ecdysozoa</taxon>
        <taxon>Nematoda</taxon>
        <taxon>Chromadorea</taxon>
        <taxon>Rhabditida</taxon>
        <taxon>Tylenchina</taxon>
        <taxon>Tylenchomorpha</taxon>
        <taxon>Tylenchoidea</taxon>
        <taxon>Meloidogynidae</taxon>
        <taxon>Meloidogyninae</taxon>
        <taxon>Meloidogyne</taxon>
    </lineage>
</organism>
<dbReference type="AlphaFoldDB" id="A0A6V7U2S6"/>
<protein>
    <submittedName>
        <fullName evidence="2">Uncharacterized protein</fullName>
    </submittedName>
</protein>
<evidence type="ECO:0000313" key="2">
    <source>
        <dbReference type="EMBL" id="CAD2141904.1"/>
    </source>
</evidence>
<proteinExistence type="predicted"/>